<dbReference type="Proteomes" id="UP001152797">
    <property type="component" value="Unassembled WGS sequence"/>
</dbReference>
<evidence type="ECO:0000313" key="2">
    <source>
        <dbReference type="EMBL" id="CAL1154350.1"/>
    </source>
</evidence>
<sequence length="269" mass="30619">MSDASWGIRREGHSQGGYLLMLAPKEILDGQATNYIILDWRSFRLPRCLSADYTLQSPGEWVISKTALVVDAKALYDSIRAEVPKLSGDKRTKIEVMIVKEKMQECQTLLRWVSSEAQYADGMTKPQARQLLTDRLLRTHMFKLQADEDFVAAKKKAQQQREANARKFAFSKAASKIGGLAHLAFISQIMPVTASPADEFREDKQRVIGSYKPELETLESYAQVMKDSSETNKQDAERFRADLKKIKLELEFSELAHIETKEKLEEAEI</sequence>
<evidence type="ECO:0000313" key="4">
    <source>
        <dbReference type="Proteomes" id="UP001152797"/>
    </source>
</evidence>
<proteinExistence type="predicted"/>
<evidence type="ECO:0000313" key="3">
    <source>
        <dbReference type="EMBL" id="CAL4788287.1"/>
    </source>
</evidence>
<dbReference type="EMBL" id="CAMXCT010002868">
    <property type="protein sequence ID" value="CAI4000975.1"/>
    <property type="molecule type" value="Genomic_DNA"/>
</dbReference>
<comment type="caution">
    <text evidence="1">The sequence shown here is derived from an EMBL/GenBank/DDBJ whole genome shotgun (WGS) entry which is preliminary data.</text>
</comment>
<organism evidence="1">
    <name type="scientific">Cladocopium goreaui</name>
    <dbReference type="NCBI Taxonomy" id="2562237"/>
    <lineage>
        <taxon>Eukaryota</taxon>
        <taxon>Sar</taxon>
        <taxon>Alveolata</taxon>
        <taxon>Dinophyceae</taxon>
        <taxon>Suessiales</taxon>
        <taxon>Symbiodiniaceae</taxon>
        <taxon>Cladocopium</taxon>
    </lineage>
</organism>
<gene>
    <name evidence="1" type="ORF">C1SCF055_LOCUS27053</name>
</gene>
<reference evidence="2" key="2">
    <citation type="submission" date="2024-04" db="EMBL/GenBank/DDBJ databases">
        <authorList>
            <person name="Chen Y."/>
            <person name="Shah S."/>
            <person name="Dougan E. K."/>
            <person name="Thang M."/>
            <person name="Chan C."/>
        </authorList>
    </citation>
    <scope>NUCLEOTIDE SEQUENCE [LARGE SCALE GENOMIC DNA]</scope>
</reference>
<dbReference type="AlphaFoldDB" id="A0A9P1D0V7"/>
<dbReference type="EMBL" id="CAMXCT020002868">
    <property type="protein sequence ID" value="CAL1154350.1"/>
    <property type="molecule type" value="Genomic_DNA"/>
</dbReference>
<evidence type="ECO:0000313" key="1">
    <source>
        <dbReference type="EMBL" id="CAI4000975.1"/>
    </source>
</evidence>
<dbReference type="EMBL" id="CAMXCT030002868">
    <property type="protein sequence ID" value="CAL4788287.1"/>
    <property type="molecule type" value="Genomic_DNA"/>
</dbReference>
<name>A0A9P1D0V7_9DINO</name>
<reference evidence="1" key="1">
    <citation type="submission" date="2022-10" db="EMBL/GenBank/DDBJ databases">
        <authorList>
            <person name="Chen Y."/>
            <person name="Dougan E. K."/>
            <person name="Chan C."/>
            <person name="Rhodes N."/>
            <person name="Thang M."/>
        </authorList>
    </citation>
    <scope>NUCLEOTIDE SEQUENCE</scope>
</reference>
<protein>
    <submittedName>
        <fullName evidence="3">Copia protein</fullName>
    </submittedName>
</protein>
<accession>A0A9P1D0V7</accession>
<keyword evidence="4" id="KW-1185">Reference proteome</keyword>